<evidence type="ECO:0000313" key="9">
    <source>
        <dbReference type="Proteomes" id="UP000239649"/>
    </source>
</evidence>
<evidence type="ECO:0000256" key="4">
    <source>
        <dbReference type="ARBA" id="ARBA00023002"/>
    </source>
</evidence>
<dbReference type="Proteomes" id="UP000239649">
    <property type="component" value="Unassembled WGS sequence"/>
</dbReference>
<feature type="compositionally biased region" description="Low complexity" evidence="5">
    <location>
        <begin position="914"/>
        <end position="925"/>
    </location>
</feature>
<feature type="compositionally biased region" description="Low complexity" evidence="5">
    <location>
        <begin position="1220"/>
        <end position="1232"/>
    </location>
</feature>
<dbReference type="InterPro" id="IPR000172">
    <property type="entry name" value="GMC_OxRdtase_N"/>
</dbReference>
<organism evidence="8 9">
    <name type="scientific">Micractinium conductrix</name>
    <dbReference type="NCBI Taxonomy" id="554055"/>
    <lineage>
        <taxon>Eukaryota</taxon>
        <taxon>Viridiplantae</taxon>
        <taxon>Chlorophyta</taxon>
        <taxon>core chlorophytes</taxon>
        <taxon>Trebouxiophyceae</taxon>
        <taxon>Chlorellales</taxon>
        <taxon>Chlorellaceae</taxon>
        <taxon>Chlorella clade</taxon>
        <taxon>Micractinium</taxon>
    </lineage>
</organism>
<feature type="region of interest" description="Disordered" evidence="5">
    <location>
        <begin position="1206"/>
        <end position="1232"/>
    </location>
</feature>
<comment type="similarity">
    <text evidence="1">Belongs to the GMC oxidoreductase family.</text>
</comment>
<evidence type="ECO:0000256" key="1">
    <source>
        <dbReference type="ARBA" id="ARBA00010790"/>
    </source>
</evidence>
<dbReference type="GO" id="GO:0050660">
    <property type="term" value="F:flavin adenine dinucleotide binding"/>
    <property type="evidence" value="ECO:0007669"/>
    <property type="project" value="InterPro"/>
</dbReference>
<evidence type="ECO:0000259" key="7">
    <source>
        <dbReference type="Pfam" id="PF05199"/>
    </source>
</evidence>
<evidence type="ECO:0000256" key="2">
    <source>
        <dbReference type="ARBA" id="ARBA00022630"/>
    </source>
</evidence>
<dbReference type="InterPro" id="IPR008160">
    <property type="entry name" value="Collagen"/>
</dbReference>
<feature type="region of interest" description="Disordered" evidence="5">
    <location>
        <begin position="914"/>
        <end position="936"/>
    </location>
</feature>
<keyword evidence="4" id="KW-0560">Oxidoreductase</keyword>
<proteinExistence type="inferred from homology"/>
<dbReference type="Gene3D" id="3.50.50.60">
    <property type="entry name" value="FAD/NAD(P)-binding domain"/>
    <property type="match status" value="2"/>
</dbReference>
<reference evidence="8 9" key="1">
    <citation type="journal article" date="2018" name="Plant J.">
        <title>Genome sequences of Chlorella sorokiniana UTEX 1602 and Micractinium conductrix SAG 241.80: implications to maltose excretion by a green alga.</title>
        <authorList>
            <person name="Arriola M.B."/>
            <person name="Velmurugan N."/>
            <person name="Zhang Y."/>
            <person name="Plunkett M.H."/>
            <person name="Hondzo H."/>
            <person name="Barney B.M."/>
        </authorList>
    </citation>
    <scope>NUCLEOTIDE SEQUENCE [LARGE SCALE GENOMIC DNA]</scope>
    <source>
        <strain evidence="8 9">SAG 241.80</strain>
    </source>
</reference>
<dbReference type="Pfam" id="PF00732">
    <property type="entry name" value="GMC_oxred_N"/>
    <property type="match status" value="1"/>
</dbReference>
<dbReference type="Pfam" id="PF01391">
    <property type="entry name" value="Collagen"/>
    <property type="match status" value="1"/>
</dbReference>
<feature type="compositionally biased region" description="Low complexity" evidence="5">
    <location>
        <begin position="269"/>
        <end position="308"/>
    </location>
</feature>
<dbReference type="SUPFAM" id="SSF51905">
    <property type="entry name" value="FAD/NAD(P)-binding domain"/>
    <property type="match status" value="1"/>
</dbReference>
<feature type="compositionally biased region" description="Gly residues" evidence="5">
    <location>
        <begin position="1206"/>
        <end position="1219"/>
    </location>
</feature>
<accession>A0A2P6V264</accession>
<dbReference type="Pfam" id="PF05199">
    <property type="entry name" value="GMC_oxred_C"/>
    <property type="match status" value="1"/>
</dbReference>
<protein>
    <submittedName>
        <fullName evidence="8">Long-chain-alcohol oxidase FAO1 isoform B</fullName>
    </submittedName>
</protein>
<keyword evidence="3" id="KW-0274">FAD</keyword>
<keyword evidence="9" id="KW-1185">Reference proteome</keyword>
<evidence type="ECO:0000259" key="6">
    <source>
        <dbReference type="Pfam" id="PF00732"/>
    </source>
</evidence>
<dbReference type="GO" id="GO:0016614">
    <property type="term" value="F:oxidoreductase activity, acting on CH-OH group of donors"/>
    <property type="evidence" value="ECO:0007669"/>
    <property type="project" value="InterPro"/>
</dbReference>
<feature type="domain" description="Glucose-methanol-choline oxidoreductase C-terminal" evidence="7">
    <location>
        <begin position="1027"/>
        <end position="1183"/>
    </location>
</feature>
<dbReference type="InterPro" id="IPR007867">
    <property type="entry name" value="GMC_OxRtase_C"/>
</dbReference>
<dbReference type="STRING" id="554055.A0A2P6V264"/>
<keyword evidence="2" id="KW-0285">Flavoprotein</keyword>
<feature type="region of interest" description="Disordered" evidence="5">
    <location>
        <begin position="254"/>
        <end position="308"/>
    </location>
</feature>
<sequence>MRAFRQVLVARGFQFCDDGEEPERPQFAPAPPASAAPLEQLLLQGVEASSTDAPQQSIGAWAWMQAGTDKKWCTLDGEAQSFWSSSGSQEPEAAEFLLYKLRSPLCLLRHVQITVFRAGYQWGAPLYPPSYVSFQAGPSPWSLAPPALKFPVAATDAVQTFPLPADLPLGRYLRINLHGKRQKQLQDMQFYHAIQSVEAFGRQLSAGEAASLRGWLTRQPAPLPLPGVLPTHAAAGALGQVLLAREACLAPEGANGATGPAGPRGKQGAKGATGVAGPAGATGPAGADGSPGPAGPAGPTGADGPTGPAGSDGIVGYLRVIGKSTGCQAGTAFTALCIANAECPVGYGVTGCGCFFNSPVDCTRQEWAAIGSSSATVGDESTDTAAMDSRMAVLDAAAQALWPPLEDEAAAAAAAGDAAAAELLAAAGASPDVLAKVLDTVETRLPAEARRELHMLLRLLASRWGSMLLLGRAAFSGGFMPSPFTALPLEQREAVLLSWATGSDMRMRKGSSGVARDTERPPAPAPAALAAEAAVAAALADLSVHDGSPGSAAGAGAALAAKGMRVAWPGDGGAPAAALMARERAQLAIQCDVVIVGSGAGGGPAAANLASSGLRVVVLEKAGFVPARDTTLQEGEAFGSMYEQGGILSSEDGTVSVLAGATLGGGTRVNWCASFKTPPHVRREWAEQHGLPAFASPEYDAALEAVCSRLTVHTGYKHSATCSTLSKGLQGVGVHCGEVPRNCLTDDCGGYCSLGCARGYKQDAVNTWLADACQAGARIITGAWAERVLLEPHSGEGTAGTAGIAAGGGPQRRKRVAGVLVLAGSAASPLRLVVQAPVVISSAGSLHSPALLLRSRITCRGNVGANLRLHPCTCVNGVFPEGHLAAPAAPTGGAPDLEDLAGIAAASAGTAGTAAGATAAPAPGGQPEGEEQQRRRLDMLPSRSTGAGSVRGWEGTLMSIFSNQVGDWEGGGYGSLLYTPSVHPGLFAAAAPWVGGADFKEVMLRFKDCCTVLVLVRDSGCGRVAIDRSGRPRIHYTLAPADEASMLRGMELGLRSLAAAGASAVITCLNSPSGRFVFGSPAQDGGAAGGAAQAGGGAAPAGTSAGGGDAAFEAFLGGVAEAGVPPLQMAQFSAHQMGTCRLGADPATSALDPSGECWEVAGLYCADGSTFPTPTGVNPMITIESISYMLTKRLAAELAAAKGGAAKSGGSSGAGGPTGGQQATPAAGGAKL</sequence>
<dbReference type="PANTHER" id="PTHR46056:SF12">
    <property type="entry name" value="LONG-CHAIN-ALCOHOL OXIDASE"/>
    <property type="match status" value="1"/>
</dbReference>
<comment type="caution">
    <text evidence="8">The sequence shown here is derived from an EMBL/GenBank/DDBJ whole genome shotgun (WGS) entry which is preliminary data.</text>
</comment>
<dbReference type="InterPro" id="IPR036188">
    <property type="entry name" value="FAD/NAD-bd_sf"/>
</dbReference>
<dbReference type="AlphaFoldDB" id="A0A2P6V264"/>
<gene>
    <name evidence="8" type="ORF">C2E20_8191</name>
</gene>
<evidence type="ECO:0000256" key="5">
    <source>
        <dbReference type="SAM" id="MobiDB-lite"/>
    </source>
</evidence>
<dbReference type="OrthoDB" id="269227at2759"/>
<dbReference type="PANTHER" id="PTHR46056">
    <property type="entry name" value="LONG-CHAIN-ALCOHOL OXIDASE"/>
    <property type="match status" value="1"/>
</dbReference>
<name>A0A2P6V264_9CHLO</name>
<feature type="domain" description="Glucose-methanol-choline oxidoreductase N-terminal" evidence="6">
    <location>
        <begin position="640"/>
        <end position="872"/>
    </location>
</feature>
<evidence type="ECO:0000256" key="3">
    <source>
        <dbReference type="ARBA" id="ARBA00022827"/>
    </source>
</evidence>
<dbReference type="EMBL" id="LHPF02000040">
    <property type="protein sequence ID" value="PSC68185.1"/>
    <property type="molecule type" value="Genomic_DNA"/>
</dbReference>
<evidence type="ECO:0000313" key="8">
    <source>
        <dbReference type="EMBL" id="PSC68185.1"/>
    </source>
</evidence>